<dbReference type="RefSeq" id="WP_338465317.1">
    <property type="nucleotide sequence ID" value="NZ_CP144921.1"/>
</dbReference>
<feature type="transmembrane region" description="Helical" evidence="9">
    <location>
        <begin position="250"/>
        <end position="273"/>
    </location>
</feature>
<dbReference type="InterPro" id="IPR004703">
    <property type="entry name" value="PTS_sugar-sp_permease"/>
</dbReference>
<dbReference type="PANTHER" id="PTHR37324">
    <property type="entry name" value="PTS SYSTEM GALACTITOL-SPECIFIC EIIC COMPONENT"/>
    <property type="match status" value="1"/>
</dbReference>
<dbReference type="NCBIfam" id="TIGR00827">
    <property type="entry name" value="EIIC-GAT"/>
    <property type="match status" value="1"/>
</dbReference>
<keyword evidence="5" id="KW-0598">Phosphotransferase system</keyword>
<evidence type="ECO:0000256" key="7">
    <source>
        <dbReference type="ARBA" id="ARBA00022989"/>
    </source>
</evidence>
<dbReference type="EMBL" id="CP144921">
    <property type="protein sequence ID" value="WWA31224.1"/>
    <property type="molecule type" value="Genomic_DNA"/>
</dbReference>
<evidence type="ECO:0000313" key="12">
    <source>
        <dbReference type="Proteomes" id="UP001341136"/>
    </source>
</evidence>
<dbReference type="PROSITE" id="PS51104">
    <property type="entry name" value="PTS_EIIC_TYPE_2"/>
    <property type="match status" value="1"/>
</dbReference>
<organism evidence="11 12">
    <name type="scientific">Shouchella rhizosphaerae</name>
    <dbReference type="NCBI Taxonomy" id="866786"/>
    <lineage>
        <taxon>Bacteria</taxon>
        <taxon>Bacillati</taxon>
        <taxon>Bacillota</taxon>
        <taxon>Bacilli</taxon>
        <taxon>Bacillales</taxon>
        <taxon>Bacillaceae</taxon>
        <taxon>Shouchella</taxon>
    </lineage>
</organism>
<feature type="domain" description="PTS EIIC type-2" evidence="10">
    <location>
        <begin position="8"/>
        <end position="419"/>
    </location>
</feature>
<reference evidence="11 12" key="1">
    <citation type="submission" date="2024-01" db="EMBL/GenBank/DDBJ databases">
        <title>Culturomics analysis of mouse respiratory tract.</title>
        <authorList>
            <person name="Phillips A.M."/>
            <person name="Collette N.M."/>
            <person name="Mageeney C.M."/>
            <person name="Sinha A."/>
            <person name="Hern K.E."/>
            <person name="Arkin A.P."/>
            <person name="Williams K.P."/>
            <person name="Branda S."/>
        </authorList>
    </citation>
    <scope>NUCLEOTIDE SEQUENCE [LARGE SCALE GENOMIC DNA]</scope>
    <source>
        <strain evidence="11 12">CP20</strain>
    </source>
</reference>
<evidence type="ECO:0000256" key="5">
    <source>
        <dbReference type="ARBA" id="ARBA00022683"/>
    </source>
</evidence>
<feature type="transmembrane region" description="Helical" evidence="9">
    <location>
        <begin position="294"/>
        <end position="323"/>
    </location>
</feature>
<evidence type="ECO:0000259" key="10">
    <source>
        <dbReference type="PROSITE" id="PS51104"/>
    </source>
</evidence>
<keyword evidence="12" id="KW-1185">Reference proteome</keyword>
<keyword evidence="3" id="KW-1003">Cell membrane</keyword>
<evidence type="ECO:0000256" key="1">
    <source>
        <dbReference type="ARBA" id="ARBA00004651"/>
    </source>
</evidence>
<dbReference type="Pfam" id="PF03611">
    <property type="entry name" value="EIIC-GAT"/>
    <property type="match status" value="1"/>
</dbReference>
<feature type="transmembrane region" description="Helical" evidence="9">
    <location>
        <begin position="178"/>
        <end position="199"/>
    </location>
</feature>
<keyword evidence="8 9" id="KW-0472">Membrane</keyword>
<dbReference type="Proteomes" id="UP001341136">
    <property type="component" value="Chromosome"/>
</dbReference>
<dbReference type="PANTHER" id="PTHR37324:SF2">
    <property type="entry name" value="PTS SYSTEM GALACTITOL-SPECIFIC EIIC COMPONENT"/>
    <property type="match status" value="1"/>
</dbReference>
<feature type="transmembrane region" description="Helical" evidence="9">
    <location>
        <begin position="329"/>
        <end position="347"/>
    </location>
</feature>
<evidence type="ECO:0000256" key="9">
    <source>
        <dbReference type="SAM" id="Phobius"/>
    </source>
</evidence>
<accession>A0ABZ2CVM2</accession>
<feature type="transmembrane region" description="Helical" evidence="9">
    <location>
        <begin position="6"/>
        <end position="31"/>
    </location>
</feature>
<sequence length="419" mass="44631">MDGFVNFIQGFLDLGATVILPVAIFLLGLLFGQKPGKAFRSGLTIGIAFVGIFLVVDLLVNNLGPAAQGMVDRLGVELNVIDVGWPASSSIAWASMVAAFIIPLGLLVNVLMLVTKTTKTMNVDIWNFWHYTFTAAMVYVATSNLFLSLLAAVIFQVICLKIADWTAPMVSEFYDLPGVSIATGSTISYAPGIFLVKGLQKLPGVNKWNADPATIEKRFGILGESMFIGLVLGAAIGLLAGYGIGDVIDIGIAMAAVMVLMPRMVKILMEGLLPISESAREWLNKRFGDREIYIGLDAAVALGHPSVISTALILVPITVALAIILPGNALLPFGDLATIPFIVAFIVGAARGNIVHSVIVGTIMIAISLYLATDVAPLFTQMAMEGNFTMPEDSAQISSIDQGGNLINWIIIRLFGIFN</sequence>
<gene>
    <name evidence="11" type="ORF">V5G21_05320</name>
</gene>
<evidence type="ECO:0000256" key="6">
    <source>
        <dbReference type="ARBA" id="ARBA00022692"/>
    </source>
</evidence>
<feature type="transmembrane region" description="Helical" evidence="9">
    <location>
        <begin position="136"/>
        <end position="158"/>
    </location>
</feature>
<evidence type="ECO:0000256" key="2">
    <source>
        <dbReference type="ARBA" id="ARBA00022448"/>
    </source>
</evidence>
<name>A0ABZ2CVM2_9BACI</name>
<evidence type="ECO:0000256" key="3">
    <source>
        <dbReference type="ARBA" id="ARBA00022475"/>
    </source>
</evidence>
<proteinExistence type="predicted"/>
<keyword evidence="2" id="KW-0813">Transport</keyword>
<keyword evidence="4" id="KW-0762">Sugar transport</keyword>
<dbReference type="InterPro" id="IPR013853">
    <property type="entry name" value="EIIC-GAT"/>
</dbReference>
<feature type="transmembrane region" description="Helical" evidence="9">
    <location>
        <begin position="219"/>
        <end position="244"/>
    </location>
</feature>
<comment type="subcellular location">
    <subcellularLocation>
        <location evidence="1">Cell membrane</location>
        <topology evidence="1">Multi-pass membrane protein</topology>
    </subcellularLocation>
</comment>
<protein>
    <submittedName>
        <fullName evidence="11">Galactitol-specific PTS transporter subunit IIC</fullName>
    </submittedName>
</protein>
<feature type="transmembrane region" description="Helical" evidence="9">
    <location>
        <begin position="43"/>
        <end position="60"/>
    </location>
</feature>
<keyword evidence="7 9" id="KW-1133">Transmembrane helix</keyword>
<evidence type="ECO:0000256" key="4">
    <source>
        <dbReference type="ARBA" id="ARBA00022597"/>
    </source>
</evidence>
<evidence type="ECO:0000256" key="8">
    <source>
        <dbReference type="ARBA" id="ARBA00023136"/>
    </source>
</evidence>
<dbReference type="PIRSF" id="PIRSF006304">
    <property type="entry name" value="GatC"/>
    <property type="match status" value="1"/>
</dbReference>
<keyword evidence="6 9" id="KW-0812">Transmembrane</keyword>
<feature type="transmembrane region" description="Helical" evidence="9">
    <location>
        <begin position="91"/>
        <end position="115"/>
    </location>
</feature>
<evidence type="ECO:0000313" key="11">
    <source>
        <dbReference type="EMBL" id="WWA31224.1"/>
    </source>
</evidence>
<dbReference type="InterPro" id="IPR013014">
    <property type="entry name" value="PTS_EIIC_2"/>
</dbReference>
<feature type="transmembrane region" description="Helical" evidence="9">
    <location>
        <begin position="354"/>
        <end position="372"/>
    </location>
</feature>